<evidence type="ECO:0000313" key="9">
    <source>
        <dbReference type="EMBL" id="PFG18603.1"/>
    </source>
</evidence>
<comment type="caution">
    <text evidence="9">The sequence shown here is derived from an EMBL/GenBank/DDBJ whole genome shotgun (WGS) entry which is preliminary data.</text>
</comment>
<dbReference type="AlphaFoldDB" id="A0A2A9CW12"/>
<keyword evidence="6 8" id="KW-0472">Membrane</keyword>
<evidence type="ECO:0000256" key="1">
    <source>
        <dbReference type="ARBA" id="ARBA00004651"/>
    </source>
</evidence>
<keyword evidence="4 8" id="KW-0812">Transmembrane</keyword>
<dbReference type="Pfam" id="PF00420">
    <property type="entry name" value="Oxidored_q2"/>
    <property type="match status" value="1"/>
</dbReference>
<evidence type="ECO:0000256" key="2">
    <source>
        <dbReference type="ARBA" id="ARBA00010388"/>
    </source>
</evidence>
<dbReference type="Gene3D" id="1.10.287.3510">
    <property type="match status" value="1"/>
</dbReference>
<dbReference type="RefSeq" id="WP_169925841.1">
    <property type="nucleotide sequence ID" value="NZ_PDJD01000001.1"/>
</dbReference>
<feature type="transmembrane region" description="Helical" evidence="8">
    <location>
        <begin position="6"/>
        <end position="28"/>
    </location>
</feature>
<dbReference type="PANTHER" id="PTHR34583:SF2">
    <property type="entry name" value="ANTIPORTER SUBUNIT MNHC2-RELATED"/>
    <property type="match status" value="1"/>
</dbReference>
<dbReference type="InterPro" id="IPR050601">
    <property type="entry name" value="CPA3_antiporter_subunitC"/>
</dbReference>
<evidence type="ECO:0000256" key="4">
    <source>
        <dbReference type="ARBA" id="ARBA00022692"/>
    </source>
</evidence>
<gene>
    <name evidence="9" type="ORF">ATL40_0143</name>
</gene>
<proteinExistence type="inferred from homology"/>
<dbReference type="InterPro" id="IPR039428">
    <property type="entry name" value="NUOK/Mnh_C1-like"/>
</dbReference>
<keyword evidence="3" id="KW-1003">Cell membrane</keyword>
<feature type="transmembrane region" description="Helical" evidence="8">
    <location>
        <begin position="77"/>
        <end position="98"/>
    </location>
</feature>
<dbReference type="PANTHER" id="PTHR34583">
    <property type="entry name" value="ANTIPORTER SUBUNIT MNHC2-RELATED"/>
    <property type="match status" value="1"/>
</dbReference>
<evidence type="ECO:0000256" key="6">
    <source>
        <dbReference type="ARBA" id="ARBA00023136"/>
    </source>
</evidence>
<feature type="compositionally biased region" description="Basic and acidic residues" evidence="7">
    <location>
        <begin position="124"/>
        <end position="133"/>
    </location>
</feature>
<protein>
    <submittedName>
        <fullName evidence="9">Multisubunit sodium/proton antiporter MrpC subunit</fullName>
    </submittedName>
</protein>
<evidence type="ECO:0000256" key="7">
    <source>
        <dbReference type="SAM" id="MobiDB-lite"/>
    </source>
</evidence>
<reference evidence="9 10" key="1">
    <citation type="submission" date="2017-10" db="EMBL/GenBank/DDBJ databases">
        <title>Sequencing the genomes of 1000 actinobacteria strains.</title>
        <authorList>
            <person name="Klenk H.-P."/>
        </authorList>
    </citation>
    <scope>NUCLEOTIDE SEQUENCE [LARGE SCALE GENOMIC DNA]</scope>
    <source>
        <strain evidence="9 10">DSM 21801</strain>
    </source>
</reference>
<keyword evidence="5 8" id="KW-1133">Transmembrane helix</keyword>
<dbReference type="GO" id="GO:0005886">
    <property type="term" value="C:plasma membrane"/>
    <property type="evidence" value="ECO:0007669"/>
    <property type="project" value="UniProtKB-SubCell"/>
</dbReference>
<feature type="transmembrane region" description="Helical" evidence="8">
    <location>
        <begin position="35"/>
        <end position="57"/>
    </location>
</feature>
<evidence type="ECO:0000256" key="5">
    <source>
        <dbReference type="ARBA" id="ARBA00022989"/>
    </source>
</evidence>
<keyword evidence="10" id="KW-1185">Reference proteome</keyword>
<comment type="subcellular location">
    <subcellularLocation>
        <location evidence="1">Cell membrane</location>
        <topology evidence="1">Multi-pass membrane protein</topology>
    </subcellularLocation>
</comment>
<name>A0A2A9CW12_9MICO</name>
<accession>A0A2A9CW12</accession>
<evidence type="ECO:0000256" key="3">
    <source>
        <dbReference type="ARBA" id="ARBA00022475"/>
    </source>
</evidence>
<dbReference type="EMBL" id="PDJD01000001">
    <property type="protein sequence ID" value="PFG18603.1"/>
    <property type="molecule type" value="Genomic_DNA"/>
</dbReference>
<evidence type="ECO:0000256" key="8">
    <source>
        <dbReference type="SAM" id="Phobius"/>
    </source>
</evidence>
<comment type="similarity">
    <text evidence="2">Belongs to the CPA3 antiporters (TC 2.A.63) subunit C family.</text>
</comment>
<feature type="region of interest" description="Disordered" evidence="7">
    <location>
        <begin position="124"/>
        <end position="162"/>
    </location>
</feature>
<dbReference type="Proteomes" id="UP000224915">
    <property type="component" value="Unassembled WGS sequence"/>
</dbReference>
<organism evidence="9 10">
    <name type="scientific">Serinibacter salmoneus</name>
    <dbReference type="NCBI Taxonomy" id="556530"/>
    <lineage>
        <taxon>Bacteria</taxon>
        <taxon>Bacillati</taxon>
        <taxon>Actinomycetota</taxon>
        <taxon>Actinomycetes</taxon>
        <taxon>Micrococcales</taxon>
        <taxon>Beutenbergiaceae</taxon>
        <taxon>Serinibacter</taxon>
    </lineage>
</organism>
<sequence>MIVSEMTPNLVLVILIGILVATGVYLLLERSLTRILIGVALIGNGVNLLLLVAGGAAGAPPLVGESEEPMADPVPQALILTAIVITLGFTAFILAMAYRSWQLHGHDEVQDDVEDRRVAKRTEEGALDARADDASVNAAMEALTVRDETEDEDNEQSEGGAR</sequence>
<dbReference type="NCBIfam" id="NF005929">
    <property type="entry name" value="PRK07946.1"/>
    <property type="match status" value="1"/>
</dbReference>
<evidence type="ECO:0000313" key="10">
    <source>
        <dbReference type="Proteomes" id="UP000224915"/>
    </source>
</evidence>